<accession>A0AA94EHR6</accession>
<dbReference type="AlphaFoldDB" id="A0AA94EHR6"/>
<dbReference type="Proteomes" id="UP000286680">
    <property type="component" value="Unassembled WGS sequence"/>
</dbReference>
<keyword evidence="3" id="KW-1185">Reference proteome</keyword>
<evidence type="ECO:0000256" key="1">
    <source>
        <dbReference type="SAM" id="Coils"/>
    </source>
</evidence>
<evidence type="ECO:0000313" key="3">
    <source>
        <dbReference type="Proteomes" id="UP000286680"/>
    </source>
</evidence>
<evidence type="ECO:0000313" key="2">
    <source>
        <dbReference type="EMBL" id="RUO45200.1"/>
    </source>
</evidence>
<gene>
    <name evidence="2" type="ORF">CWE23_04060</name>
</gene>
<protein>
    <submittedName>
        <fullName evidence="2">Uncharacterized protein</fullName>
    </submittedName>
</protein>
<name>A0AA94EHR6_9GAMM</name>
<feature type="coiled-coil region" evidence="1">
    <location>
        <begin position="155"/>
        <end position="483"/>
    </location>
</feature>
<comment type="caution">
    <text evidence="2">The sequence shown here is derived from an EMBL/GenBank/DDBJ whole genome shotgun (WGS) entry which is preliminary data.</text>
</comment>
<reference evidence="3" key="1">
    <citation type="journal article" date="2018" name="Front. Microbiol.">
        <title>Genome-Based Analysis Reveals the Taxonomy and Diversity of the Family Idiomarinaceae.</title>
        <authorList>
            <person name="Liu Y."/>
            <person name="Lai Q."/>
            <person name="Shao Z."/>
        </authorList>
    </citation>
    <scope>NUCLEOTIDE SEQUENCE [LARGE SCALE GENOMIC DNA]</scope>
    <source>
        <strain evidence="3">SN-14</strain>
    </source>
</reference>
<proteinExistence type="predicted"/>
<keyword evidence="1" id="KW-0175">Coiled coil</keyword>
<sequence>MSVHVFADTATPATAKQIAEKLQTSDDTVHVFYSHPSVYVAHGLEQGKKAADVCSDWLNGINEALQAQRKNRRKVRLLCLQDALEHQDALAEQTELDSNELAVFDVSPGHLTLMAGHQLVLQNNDIMAIIEQLEASTLQLSEQAYHVDVDVESVLQQANDTVARASSTSQELEKIKKERDDAVVRASGTSQELEQLKKERDEAVTRASGTSNELKEAKEENELLLLQLQQVQEEYETSLDKQQELKNAKDEAEAQASVLNKELEQIKQELSNSIKRADEAEKKAADVSMLKNLESENELLLNELQNIQEELERKQIKQSELLKTEDSLKKENDEIFEQLQKLQEQFETEVISNAEALKKAEKRNREINEKRMANEKKIDAKYKEQIATLKADNKKLLKQLMDTQAQLEVALADTVSKKQLNQAHKERNEAVARASGASKELAQLKKERDEAVARASGASKELLAQKEAEIARLNQQLITLELQTLNQQFQASNTRTEETQQTAEPVITATRDTDSAASAETATSVAMEPTTTKQPAKRALSSRIKNRLKLGKRKGSDKNAWIKEQAAQLQSSKYFDGQWYLQQYPDLQEAGVNPAEHYLRFGGFEARDPSPKFNSAFYLEQNPDVAQEGVNPLLHFVLYGEAEGRLPKPQPKNTNK</sequence>
<dbReference type="EMBL" id="PIPS01000001">
    <property type="protein sequence ID" value="RUO45200.1"/>
    <property type="molecule type" value="Genomic_DNA"/>
</dbReference>
<organism evidence="2 3">
    <name type="scientific">Idiomarina aquatica</name>
    <dbReference type="NCBI Taxonomy" id="1327752"/>
    <lineage>
        <taxon>Bacteria</taxon>
        <taxon>Pseudomonadati</taxon>
        <taxon>Pseudomonadota</taxon>
        <taxon>Gammaproteobacteria</taxon>
        <taxon>Alteromonadales</taxon>
        <taxon>Idiomarinaceae</taxon>
        <taxon>Idiomarina</taxon>
    </lineage>
</organism>